<dbReference type="InterPro" id="IPR059120">
    <property type="entry name" value="Cullin-like_AB"/>
</dbReference>
<evidence type="ECO:0000256" key="2">
    <source>
        <dbReference type="ARBA" id="ARBA00022499"/>
    </source>
</evidence>
<dbReference type="SMART" id="SM00884">
    <property type="entry name" value="Cullin_Nedd8"/>
    <property type="match status" value="1"/>
</dbReference>
<dbReference type="PROSITE" id="PS01256">
    <property type="entry name" value="CULLIN_1"/>
    <property type="match status" value="1"/>
</dbReference>
<dbReference type="SUPFAM" id="SSF46785">
    <property type="entry name" value="Winged helix' DNA-binding domain"/>
    <property type="match status" value="1"/>
</dbReference>
<name>A0A1D9Q7Y8_SCLS1</name>
<feature type="compositionally biased region" description="Basic and acidic residues" evidence="6">
    <location>
        <begin position="504"/>
        <end position="514"/>
    </location>
</feature>
<dbReference type="InterPro" id="IPR019559">
    <property type="entry name" value="Cullin_neddylation_domain"/>
</dbReference>
<dbReference type="Pfam" id="PF00888">
    <property type="entry name" value="Cullin"/>
    <property type="match status" value="1"/>
</dbReference>
<evidence type="ECO:0000256" key="6">
    <source>
        <dbReference type="SAM" id="MobiDB-lite"/>
    </source>
</evidence>
<dbReference type="SUPFAM" id="SSF74788">
    <property type="entry name" value="Cullin repeat-like"/>
    <property type="match status" value="1"/>
</dbReference>
<dbReference type="InterPro" id="IPR036388">
    <property type="entry name" value="WH-like_DNA-bd_sf"/>
</dbReference>
<dbReference type="GO" id="GO:0006511">
    <property type="term" value="P:ubiquitin-dependent protein catabolic process"/>
    <property type="evidence" value="ECO:0007669"/>
    <property type="project" value="InterPro"/>
</dbReference>
<dbReference type="Gene3D" id="1.10.10.10">
    <property type="entry name" value="Winged helix-like DNA-binding domain superfamily/Winged helix DNA-binding domain"/>
    <property type="match status" value="1"/>
</dbReference>
<dbReference type="Proteomes" id="UP000177798">
    <property type="component" value="Chromosome 7"/>
</dbReference>
<evidence type="ECO:0000256" key="1">
    <source>
        <dbReference type="ARBA" id="ARBA00006019"/>
    </source>
</evidence>
<evidence type="ECO:0000313" key="8">
    <source>
        <dbReference type="EMBL" id="APA11051.1"/>
    </source>
</evidence>
<dbReference type="Pfam" id="PF26557">
    <property type="entry name" value="Cullin_AB"/>
    <property type="match status" value="1"/>
</dbReference>
<dbReference type="FunFam" id="1.20.1310.10:FF:000035">
    <property type="entry name" value="Ubiquitin ligase subunit CulD, putative"/>
    <property type="match status" value="1"/>
</dbReference>
<dbReference type="InterPro" id="IPR001373">
    <property type="entry name" value="Cullin_N"/>
</dbReference>
<feature type="region of interest" description="Disordered" evidence="6">
    <location>
        <begin position="1"/>
        <end position="70"/>
    </location>
</feature>
<feature type="region of interest" description="Disordered" evidence="6">
    <location>
        <begin position="504"/>
        <end position="524"/>
    </location>
</feature>
<dbReference type="Gene3D" id="3.30.230.130">
    <property type="entry name" value="Cullin, Chain C, Domain 2"/>
    <property type="match status" value="1"/>
</dbReference>
<dbReference type="InterPro" id="IPR016157">
    <property type="entry name" value="Cullin_CS"/>
</dbReference>
<accession>A0A1D9Q7Y8</accession>
<dbReference type="VEuPathDB" id="FungiDB:sscle_07g058210"/>
<organism evidence="8 9">
    <name type="scientific">Sclerotinia sclerotiorum (strain ATCC 18683 / 1980 / Ss-1)</name>
    <name type="common">White mold</name>
    <name type="synonym">Whetzelinia sclerotiorum</name>
    <dbReference type="NCBI Taxonomy" id="665079"/>
    <lineage>
        <taxon>Eukaryota</taxon>
        <taxon>Fungi</taxon>
        <taxon>Dikarya</taxon>
        <taxon>Ascomycota</taxon>
        <taxon>Pezizomycotina</taxon>
        <taxon>Leotiomycetes</taxon>
        <taxon>Helotiales</taxon>
        <taxon>Sclerotiniaceae</taxon>
        <taxon>Sclerotinia</taxon>
    </lineage>
</organism>
<dbReference type="Gene3D" id="1.20.1310.10">
    <property type="entry name" value="Cullin Repeats"/>
    <property type="match status" value="4"/>
</dbReference>
<dbReference type="SMART" id="SM00182">
    <property type="entry name" value="CULLIN"/>
    <property type="match status" value="1"/>
</dbReference>
<proteinExistence type="inferred from homology"/>
<gene>
    <name evidence="8" type="ORF">sscle_07g058210</name>
</gene>
<dbReference type="Pfam" id="PF10557">
    <property type="entry name" value="Cullin_Nedd8"/>
    <property type="match status" value="1"/>
</dbReference>
<protein>
    <recommendedName>
        <fullName evidence="7">Cullin family profile domain-containing protein</fullName>
    </recommendedName>
</protein>
<dbReference type="InterPro" id="IPR016158">
    <property type="entry name" value="Cullin_homology"/>
</dbReference>
<evidence type="ECO:0000256" key="3">
    <source>
        <dbReference type="ARBA" id="ARBA00022843"/>
    </source>
</evidence>
<dbReference type="SUPFAM" id="SSF75632">
    <property type="entry name" value="Cullin homology domain"/>
    <property type="match status" value="1"/>
</dbReference>
<dbReference type="InterPro" id="IPR036317">
    <property type="entry name" value="Cullin_homology_sf"/>
</dbReference>
<dbReference type="AlphaFoldDB" id="A0A1D9Q7Y8"/>
<dbReference type="InterPro" id="IPR045093">
    <property type="entry name" value="Cullin"/>
</dbReference>
<dbReference type="FunFam" id="1.10.10.10:FF:000014">
    <property type="entry name" value="Cullin 1"/>
    <property type="match status" value="1"/>
</dbReference>
<reference evidence="9" key="1">
    <citation type="journal article" date="2017" name="Genome Biol. Evol.">
        <title>The complete genome sequence of the phytopathogenic fungus Sclerotinia sclerotiorum reveals insights into the genome architecture of broad host range pathogens.</title>
        <authorList>
            <person name="Derbyshire M."/>
            <person name="Denton-Giles M."/>
            <person name="Hegedus D."/>
            <person name="Seifbarghy S."/>
            <person name="Rollins J."/>
            <person name="van Kan J."/>
            <person name="Seidl M.F."/>
            <person name="Faino L."/>
            <person name="Mbengue M."/>
            <person name="Navaud O."/>
            <person name="Raffaele S."/>
            <person name="Hammond-Kosack K."/>
            <person name="Heard S."/>
            <person name="Oliver R."/>
        </authorList>
    </citation>
    <scope>NUCLEOTIDE SEQUENCE [LARGE SCALE GENOMIC DNA]</scope>
    <source>
        <strain evidence="9">ATCC 18683 / 1980 / Ss-1</strain>
    </source>
</reference>
<dbReference type="EMBL" id="CP017820">
    <property type="protein sequence ID" value="APA11051.1"/>
    <property type="molecule type" value="Genomic_DNA"/>
</dbReference>
<dbReference type="OrthoDB" id="27073at2759"/>
<keyword evidence="3" id="KW-0832">Ubl conjugation</keyword>
<evidence type="ECO:0000259" key="7">
    <source>
        <dbReference type="PROSITE" id="PS50069"/>
    </source>
</evidence>
<evidence type="ECO:0000256" key="4">
    <source>
        <dbReference type="PROSITE-ProRule" id="PRU00330"/>
    </source>
</evidence>
<dbReference type="PROSITE" id="PS50069">
    <property type="entry name" value="CULLIN_2"/>
    <property type="match status" value="1"/>
</dbReference>
<feature type="compositionally biased region" description="Low complexity" evidence="6">
    <location>
        <begin position="29"/>
        <end position="43"/>
    </location>
</feature>
<dbReference type="GO" id="GO:0031625">
    <property type="term" value="F:ubiquitin protein ligase binding"/>
    <property type="evidence" value="ECO:0007669"/>
    <property type="project" value="InterPro"/>
</dbReference>
<dbReference type="InterPro" id="IPR036390">
    <property type="entry name" value="WH_DNA-bd_sf"/>
</dbReference>
<feature type="domain" description="Cullin family profile" evidence="7">
    <location>
        <begin position="476"/>
        <end position="730"/>
    </location>
</feature>
<comment type="similarity">
    <text evidence="1 4 5">Belongs to the cullin family.</text>
</comment>
<dbReference type="GO" id="GO:0031461">
    <property type="term" value="C:cullin-RING ubiquitin ligase complex"/>
    <property type="evidence" value="ECO:0007669"/>
    <property type="project" value="InterPro"/>
</dbReference>
<keyword evidence="2" id="KW-1017">Isopeptide bond</keyword>
<sequence length="857" mass="97332">MWHSHDRAVDLSSTSSKSPIKRKHRDPQGSNSNSSNTSSGSSKVDSHSSKKLKTLPSSTSPGLRPNMNKTMGVSRPAIIDLTRPSNFQPHTGAKRLVIKNLRVTSPSDKEEYFRKTWNELDDALDSVFNNKQPVSPLEVLCRGVESICRRGKEKADELYRHLENRCHTHIKDNLLPAISRNGDSSTVETLRTVERVWGIWRTQLVLLRSIFSYLDRAYLLNSKTLPQLEDMGIRQFREVVFLKGRDVSKTGTQVILGICELVHYDRESLDLFDSVLLRASIATIHILGVYTSLFEKQFQKISSAYLEQFASERSSSPLKDYISSCDNLLQRESLRCDTYNFDSTTKKTLLDTAHDILIKKRADVLLETVAVSKLLEDEVMASLKSLYQLLRLSGIQDQLKAPFANHVKVFGSSIAMDKERGDEMVVRLLELKRSLDVIIRDAFNKDSVFTFCLRDSFGQFINDRQVAKAWGTDTSKVGEMIAKYMDTLLRGGLKAVPRSLVSDATDRNEAEKKGQASTGDEDAELDRQLEQGLELFRFIEGKDVFEAFYKRDLARRLLMARSASQDAERNMLAKLRGECGNSFTHNLESMFKDQEISRDEMISYKQSLSNTSKTTLDLQVSVLSSAAWPTYPDIEVNLPAEVAKHIEKYDRHYKHKHSGRRLTWKHSLAHSIVRATFNKGVKELLVSGFQAVVLVLFNELEDGGHLSYTDISKATGLVDGELKRTLQSLACAKVRPLTKYPKGKEISETDTFTINLNFSDPKFRIKINQIQLKETKEENKETHEKVIQDRSFETQAAIVRIMKSRKTMTHQNLVAEVINQTKGRGAVEPAEIKKHIEKLIEKDYIEREDGGIYTYLA</sequence>
<dbReference type="FunFam" id="1.20.1310.10:FF:000031">
    <property type="entry name" value="Ubiquitin ligase subunit CulD"/>
    <property type="match status" value="1"/>
</dbReference>
<dbReference type="PANTHER" id="PTHR11932">
    <property type="entry name" value="CULLIN"/>
    <property type="match status" value="1"/>
</dbReference>
<dbReference type="InterPro" id="IPR016159">
    <property type="entry name" value="Cullin_repeat-like_dom_sf"/>
</dbReference>
<evidence type="ECO:0000256" key="5">
    <source>
        <dbReference type="RuleBase" id="RU003829"/>
    </source>
</evidence>
<evidence type="ECO:0000313" key="9">
    <source>
        <dbReference type="Proteomes" id="UP000177798"/>
    </source>
</evidence>